<comment type="similarity">
    <text evidence="1">Belongs to the peptidase C1 family.</text>
</comment>
<dbReference type="CDD" id="cd02248">
    <property type="entry name" value="Peptidase_C1A"/>
    <property type="match status" value="1"/>
</dbReference>
<protein>
    <submittedName>
        <fullName evidence="8">Counting factor associated protein D</fullName>
    </submittedName>
</protein>
<dbReference type="SMART" id="SM00645">
    <property type="entry name" value="Pept_C1"/>
    <property type="match status" value="1"/>
</dbReference>
<dbReference type="PROSITE" id="PS00640">
    <property type="entry name" value="THIOL_PROTEASE_ASN"/>
    <property type="match status" value="1"/>
</dbReference>
<dbReference type="InterPro" id="IPR025661">
    <property type="entry name" value="Pept_asp_AS"/>
</dbReference>
<keyword evidence="9" id="KW-1185">Reference proteome</keyword>
<accession>A0A226F1S6</accession>
<evidence type="ECO:0000313" key="8">
    <source>
        <dbReference type="EMBL" id="OXA62896.1"/>
    </source>
</evidence>
<dbReference type="PROSITE" id="PS00139">
    <property type="entry name" value="THIOL_PROTEASE_CYS"/>
    <property type="match status" value="1"/>
</dbReference>
<dbReference type="Gene3D" id="3.90.70.10">
    <property type="entry name" value="Cysteine proteinases"/>
    <property type="match status" value="1"/>
</dbReference>
<dbReference type="FunFam" id="3.90.70.10:FF:000087">
    <property type="entry name" value="Counting factor associated protein D"/>
    <property type="match status" value="1"/>
</dbReference>
<dbReference type="Pfam" id="PF00112">
    <property type="entry name" value="Peptidase_C1"/>
    <property type="match status" value="1"/>
</dbReference>
<proteinExistence type="inferred from homology"/>
<evidence type="ECO:0000256" key="6">
    <source>
        <dbReference type="SAM" id="SignalP"/>
    </source>
</evidence>
<evidence type="ECO:0000256" key="3">
    <source>
        <dbReference type="ARBA" id="ARBA00022801"/>
    </source>
</evidence>
<keyword evidence="3" id="KW-0378">Hydrolase</keyword>
<dbReference type="Proteomes" id="UP000198287">
    <property type="component" value="Unassembled WGS sequence"/>
</dbReference>
<dbReference type="OrthoDB" id="65740at2759"/>
<evidence type="ECO:0000256" key="2">
    <source>
        <dbReference type="ARBA" id="ARBA00022670"/>
    </source>
</evidence>
<dbReference type="GO" id="GO:0008234">
    <property type="term" value="F:cysteine-type peptidase activity"/>
    <property type="evidence" value="ECO:0007669"/>
    <property type="project" value="UniProtKB-KW"/>
</dbReference>
<evidence type="ECO:0000256" key="1">
    <source>
        <dbReference type="ARBA" id="ARBA00008455"/>
    </source>
</evidence>
<dbReference type="GO" id="GO:0006508">
    <property type="term" value="P:proteolysis"/>
    <property type="evidence" value="ECO:0007669"/>
    <property type="project" value="UniProtKB-KW"/>
</dbReference>
<feature type="signal peptide" evidence="6">
    <location>
        <begin position="1"/>
        <end position="22"/>
    </location>
</feature>
<dbReference type="PRINTS" id="PR00705">
    <property type="entry name" value="PAPAIN"/>
</dbReference>
<dbReference type="EMBL" id="LNIX01000001">
    <property type="protein sequence ID" value="OXA62896.1"/>
    <property type="molecule type" value="Genomic_DNA"/>
</dbReference>
<dbReference type="PANTHER" id="PTHR12411">
    <property type="entry name" value="CYSTEINE PROTEASE FAMILY C1-RELATED"/>
    <property type="match status" value="1"/>
</dbReference>
<dbReference type="InterPro" id="IPR013128">
    <property type="entry name" value="Peptidase_C1A"/>
</dbReference>
<dbReference type="InterPro" id="IPR000169">
    <property type="entry name" value="Pept_cys_AS"/>
</dbReference>
<dbReference type="PROSITE" id="PS00639">
    <property type="entry name" value="THIOL_PROTEASE_HIS"/>
    <property type="match status" value="1"/>
</dbReference>
<keyword evidence="2" id="KW-0645">Protease</keyword>
<dbReference type="SUPFAM" id="SSF54001">
    <property type="entry name" value="Cysteine proteinases"/>
    <property type="match status" value="1"/>
</dbReference>
<dbReference type="OMA" id="KAFHHFK"/>
<dbReference type="InterPro" id="IPR025660">
    <property type="entry name" value="Pept_his_AS"/>
</dbReference>
<keyword evidence="6" id="KW-0732">Signal</keyword>
<name>A0A226F1S6_FOLCA</name>
<dbReference type="InterPro" id="IPR038765">
    <property type="entry name" value="Papain-like_cys_pep_sf"/>
</dbReference>
<dbReference type="AlphaFoldDB" id="A0A226F1S6"/>
<dbReference type="InterPro" id="IPR039417">
    <property type="entry name" value="Peptidase_C1A_papain-like"/>
</dbReference>
<dbReference type="InterPro" id="IPR000668">
    <property type="entry name" value="Peptidase_C1A_C"/>
</dbReference>
<sequence>MGQICLAVIFAIFLGSTGVSKTFQLSKLNENGVMRKVVPVTNEQYTNKLTCFEVNGTANAKVTAQSVLPDTSQFQFVGTEIVNSVKCKKYALVETKGQKVNKYTYWVKVEPSPLDPDISLGTPVKYEMRGYNTLLGSHYDHYYLIYDWFSPELPTDDVFQVPPSLSCGDFPGPGVSHHKTIATFNPMKEFIHNEDRHVQTNFEEFINTHNKQYKHDREHHHRLNVLRGRLTTKGSNGALPSPSYDKSDAKDLPPSFDWRLYGAVTPVKGDQSVCGSCWSFGTIGTIEGANFLKTGTLVRLSQQALVDCSWGFGNNGCDGGEDFRSYQWIMKHGGVPSEDSYGPYLGIDAYCHVQNSTMAAKITGYVNVTSGDSNALKFSMLKNGPISVGIDASHKTLSFYANGVYYDPQCKNGVDDLDHAVLLTGYGTINGQDYWLIKNSWSTYWGNDGYVLMSQKDNNCGVSTAATYVTM</sequence>
<gene>
    <name evidence="8" type="ORF">Fcan01_01811</name>
</gene>
<feature type="chain" id="PRO_5018710040" evidence="6">
    <location>
        <begin position="23"/>
        <end position="471"/>
    </location>
</feature>
<evidence type="ECO:0000313" key="9">
    <source>
        <dbReference type="Proteomes" id="UP000198287"/>
    </source>
</evidence>
<comment type="caution">
    <text evidence="8">The sequence shown here is derived from an EMBL/GenBank/DDBJ whole genome shotgun (WGS) entry which is preliminary data.</text>
</comment>
<feature type="domain" description="Peptidase C1A papain C-terminal" evidence="7">
    <location>
        <begin position="252"/>
        <end position="470"/>
    </location>
</feature>
<keyword evidence="5" id="KW-1015">Disulfide bond</keyword>
<reference evidence="8 9" key="1">
    <citation type="submission" date="2015-12" db="EMBL/GenBank/DDBJ databases">
        <title>The genome of Folsomia candida.</title>
        <authorList>
            <person name="Faddeeva A."/>
            <person name="Derks M.F."/>
            <person name="Anvar Y."/>
            <person name="Smit S."/>
            <person name="Van Straalen N."/>
            <person name="Roelofs D."/>
        </authorList>
    </citation>
    <scope>NUCLEOTIDE SEQUENCE [LARGE SCALE GENOMIC DNA]</scope>
    <source>
        <strain evidence="8 9">VU population</strain>
        <tissue evidence="8">Whole body</tissue>
    </source>
</reference>
<keyword evidence="4" id="KW-0788">Thiol protease</keyword>
<evidence type="ECO:0000256" key="4">
    <source>
        <dbReference type="ARBA" id="ARBA00022807"/>
    </source>
</evidence>
<evidence type="ECO:0000256" key="5">
    <source>
        <dbReference type="ARBA" id="ARBA00023157"/>
    </source>
</evidence>
<organism evidence="8 9">
    <name type="scientific">Folsomia candida</name>
    <name type="common">Springtail</name>
    <dbReference type="NCBI Taxonomy" id="158441"/>
    <lineage>
        <taxon>Eukaryota</taxon>
        <taxon>Metazoa</taxon>
        <taxon>Ecdysozoa</taxon>
        <taxon>Arthropoda</taxon>
        <taxon>Hexapoda</taxon>
        <taxon>Collembola</taxon>
        <taxon>Entomobryomorpha</taxon>
        <taxon>Isotomoidea</taxon>
        <taxon>Isotomidae</taxon>
        <taxon>Proisotominae</taxon>
        <taxon>Folsomia</taxon>
    </lineage>
</organism>
<evidence type="ECO:0000259" key="7">
    <source>
        <dbReference type="SMART" id="SM00645"/>
    </source>
</evidence>